<feature type="region of interest" description="Disordered" evidence="1">
    <location>
        <begin position="1"/>
        <end position="40"/>
    </location>
</feature>
<dbReference type="RefSeq" id="WP_100202094.1">
    <property type="nucleotide sequence ID" value="NZ_PGGW01000040.1"/>
</dbReference>
<organism evidence="3 4">
    <name type="scientific">Streptomyces carminius</name>
    <dbReference type="NCBI Taxonomy" id="2665496"/>
    <lineage>
        <taxon>Bacteria</taxon>
        <taxon>Bacillati</taxon>
        <taxon>Actinomycetota</taxon>
        <taxon>Actinomycetes</taxon>
        <taxon>Kitasatosporales</taxon>
        <taxon>Streptomycetaceae</taxon>
        <taxon>Streptomyces</taxon>
    </lineage>
</organism>
<evidence type="ECO:0000313" key="4">
    <source>
        <dbReference type="Proteomes" id="UP000230407"/>
    </source>
</evidence>
<reference evidence="3 4" key="1">
    <citation type="submission" date="2017-11" db="EMBL/GenBank/DDBJ databases">
        <title>Streptomyces carmine sp. nov., a novel actinomycete isolated from Sophora alopecuroides in Xinjiang, China.</title>
        <authorList>
            <person name="Wang Y."/>
            <person name="Luo X."/>
            <person name="Wan C."/>
            <person name="Zhang L."/>
        </authorList>
    </citation>
    <scope>NUCLEOTIDE SEQUENCE [LARGE SCALE GENOMIC DNA]</scope>
    <source>
        <strain evidence="3 4">TRM SA0054</strain>
    </source>
</reference>
<evidence type="ECO:0000313" key="3">
    <source>
        <dbReference type="EMBL" id="PJE97553.1"/>
    </source>
</evidence>
<dbReference type="EMBL" id="PGGW01000040">
    <property type="protein sequence ID" value="PJE97553.1"/>
    <property type="molecule type" value="Genomic_DNA"/>
</dbReference>
<protein>
    <submittedName>
        <fullName evidence="3">Uncharacterized protein</fullName>
    </submittedName>
</protein>
<keyword evidence="2" id="KW-0472">Membrane</keyword>
<comment type="caution">
    <text evidence="3">The sequence shown here is derived from an EMBL/GenBank/DDBJ whole genome shotgun (WGS) entry which is preliminary data.</text>
</comment>
<dbReference type="AlphaFoldDB" id="A0A2M8M021"/>
<feature type="region of interest" description="Disordered" evidence="1">
    <location>
        <begin position="244"/>
        <end position="266"/>
    </location>
</feature>
<evidence type="ECO:0000256" key="2">
    <source>
        <dbReference type="SAM" id="Phobius"/>
    </source>
</evidence>
<dbReference type="Proteomes" id="UP000230407">
    <property type="component" value="Unassembled WGS sequence"/>
</dbReference>
<proteinExistence type="predicted"/>
<keyword evidence="4" id="KW-1185">Reference proteome</keyword>
<keyword evidence="2" id="KW-1133">Transmembrane helix</keyword>
<feature type="region of interest" description="Disordered" evidence="1">
    <location>
        <begin position="71"/>
        <end position="103"/>
    </location>
</feature>
<keyword evidence="2" id="KW-0812">Transmembrane</keyword>
<accession>A0A2M8M021</accession>
<evidence type="ECO:0000256" key="1">
    <source>
        <dbReference type="SAM" id="MobiDB-lite"/>
    </source>
</evidence>
<feature type="transmembrane region" description="Helical" evidence="2">
    <location>
        <begin position="52"/>
        <end position="70"/>
    </location>
</feature>
<gene>
    <name evidence="3" type="ORF">CUT44_12860</name>
</gene>
<name>A0A2M8M021_9ACTN</name>
<sequence length="282" mass="29741">MSIGGDGGYGDERRPGPGAGGRVRTRTRLPEEDVVDAYDDPRRQPVRVGRSMLTVVGVVALLIAALAIATRGGDGPSDGRRDDGRAAPPTAPTGERPVGTRVGGIPAGFPETEQGAQSAAANYAVALGGTGMFNTAERHRIVDNLYTPEAAARLKERQDEAYSPDFLKRLGLTPQGEAPAGMTFVSRAIPVGTRVAEYADGGATVEVWYTSLIGMAGEDSTVPVTTAWKTWTFELRWTGSDWKITGDSQQDGPAPVPGDDRAASAEDISKAVEEYGGFTYAR</sequence>